<dbReference type="EMBL" id="CAXDID020000378">
    <property type="protein sequence ID" value="CAL6084364.1"/>
    <property type="molecule type" value="Genomic_DNA"/>
</dbReference>
<dbReference type="EMBL" id="CATOUU010001029">
    <property type="protein sequence ID" value="CAI9967738.1"/>
    <property type="molecule type" value="Genomic_DNA"/>
</dbReference>
<comment type="caution">
    <text evidence="2">The sequence shown here is derived from an EMBL/GenBank/DDBJ whole genome shotgun (WGS) entry which is preliminary data.</text>
</comment>
<organism evidence="2">
    <name type="scientific">Hexamita inflata</name>
    <dbReference type="NCBI Taxonomy" id="28002"/>
    <lineage>
        <taxon>Eukaryota</taxon>
        <taxon>Metamonada</taxon>
        <taxon>Diplomonadida</taxon>
        <taxon>Hexamitidae</taxon>
        <taxon>Hexamitinae</taxon>
        <taxon>Hexamita</taxon>
    </lineage>
</organism>
<protein>
    <submittedName>
        <fullName evidence="3">Hypothetical_protein</fullName>
    </submittedName>
</protein>
<accession>A0AA86VIK6</accession>
<feature type="coiled-coil region" evidence="1">
    <location>
        <begin position="177"/>
        <end position="204"/>
    </location>
</feature>
<evidence type="ECO:0000313" key="3">
    <source>
        <dbReference type="EMBL" id="CAL6084364.1"/>
    </source>
</evidence>
<name>A0AA86VIK6_9EUKA</name>
<keyword evidence="1" id="KW-0175">Coiled coil</keyword>
<evidence type="ECO:0000256" key="1">
    <source>
        <dbReference type="SAM" id="Coils"/>
    </source>
</evidence>
<gene>
    <name evidence="2" type="ORF">HINF_LOCUS55383</name>
    <name evidence="3" type="ORF">HINF_LOCUS62167</name>
</gene>
<dbReference type="Proteomes" id="UP001642409">
    <property type="component" value="Unassembled WGS sequence"/>
</dbReference>
<reference evidence="3 4" key="2">
    <citation type="submission" date="2024-07" db="EMBL/GenBank/DDBJ databases">
        <authorList>
            <person name="Akdeniz Z."/>
        </authorList>
    </citation>
    <scope>NUCLEOTIDE SEQUENCE [LARGE SCALE GENOMIC DNA]</scope>
</reference>
<evidence type="ECO:0000313" key="2">
    <source>
        <dbReference type="EMBL" id="CAI9967738.1"/>
    </source>
</evidence>
<reference evidence="2" key="1">
    <citation type="submission" date="2023-06" db="EMBL/GenBank/DDBJ databases">
        <authorList>
            <person name="Kurt Z."/>
        </authorList>
    </citation>
    <scope>NUCLEOTIDE SEQUENCE</scope>
</reference>
<proteinExistence type="predicted"/>
<evidence type="ECO:0000313" key="4">
    <source>
        <dbReference type="Proteomes" id="UP001642409"/>
    </source>
</evidence>
<sequence length="1135" mass="124121">MQINDSYTCVDPFIFNGSQCICQEGYILNISSCINLASQLTNTSTLVNKLDSQLVNMQQNIESMLDSLNIINSNLTEQIYQSQLTAQQLFNQSQSYILGNATLLNQQLQIYTTVLDQRIFDNVTLLNTILLTNSTNLQNMINSSVIQINSTINTLNYSINQKNVDISNNFSSINNTLAQYNNTINSLLNTVSDLQNQLVDQENAELESQLEINDFYLPELICNQNAFVQQFDISTISQTVNSSNFTLSYVYGNTQIVNNAFINVLENSLTNSFSLYNQQTYYYNIKVQIGSQSMLSGSIISDQSIKSMTNIIIQSKQGSLILTSGQLNILSRVSNGSSIRNLYVNMLISSSNNGNISLIGSQSNALNIRNYQVVGTYYSKQQMSLCVANSYQAQISITNVNFKPDVYTFGNQSSYFFACVSSSQLQIVQLVVSIGSISTSSLLTNLLSTNSNQLQYGGIISQITTSSVIIHNSVVQIFLKQTTNYLNSSGMIIGTSITTIVSTQQLCVFEQTQYTGSIVNQSGLFGMIGGKISISNTNINYSVSGSGQFSNFGTIGYLSQNCQLGSFNNIQISFASIQKSNYDNSEINIAILVGKCEASQTELNNSNIQGNVSAASNVALVGGYQNSNFTINNVILSNSRLLGQSVGTYSIGGGLFGYLNSPQNSYNTYFGLQINVQLQIVAQLNNSYSSCVIGYSSYINNLFVNQCKIQNSTIQSQSLISGYSYSSGLISYIQYSNYTIECAQILNITIQSKSQSQAISAGYIAFNNLTNATFNNIETLSCNISSISNIPIASGIVGNLTRSIVYFEITNIKNTVIYGDDQNYAVDQIQYRVSTGVLAHVSFSQISVFDIQIDSLHIQTISQQKAAVGGVTGILINSSIISQNIKVLNIQQYSNSVNNWTYFGTVNAYIEFSNDTQSEIFVKYCMMNTSQTNVAAIGAINGYILNSNVQIKSILVQYVNISVAKSQYSYAGGIIGIIQKYNVIEIQGCTIQNINIQSTSSIHGVVGFIMGFISGNSILIFDSVNIFFATSNITADTVFSSSFAGSQQSQLSSANVTIINSQIYSAQIQYQNQTQALIHFIIRPQSSALIHGLIQIQSTKSLGFSSINGVPVKNCEDVKVQYINGNNIITDNGCI</sequence>
<keyword evidence="4" id="KW-1185">Reference proteome</keyword>
<dbReference type="AlphaFoldDB" id="A0AA86VIK6"/>